<sequence>MQAVELYNPNTPNLHLILFASTYSLSEDVNPLNYQLTADDFIVLTQADGQLFYALDPSTTTSLFWALHRLAHYIMKAASHKLHNDPSILFASEGYIPQFYFDRINMCQPDILTIQDQVFLNPLCRYTTRENLSAWYCDFQTIGRLTVQWIQTAQCQTLQLGAGTGWNWEACQGLRLEYPECHLITTGNAEEGGNDSFADDASEWSTEGLDGWSDGELMSEMGEGEGKEMVLHPFESTYAAHYPGFDTFIKQPLIYNG</sequence>
<dbReference type="InParanoid" id="B0DU10"/>
<proteinExistence type="predicted"/>
<dbReference type="HOGENOM" id="CLU_1012132_0_0_1"/>
<name>B0DU10_LACBS</name>
<evidence type="ECO:0000313" key="1">
    <source>
        <dbReference type="EMBL" id="EDR02004.1"/>
    </source>
</evidence>
<gene>
    <name evidence="1" type="ORF">LACBIDRAFT_332771</name>
</gene>
<accession>B0DU10</accession>
<protein>
    <submittedName>
        <fullName evidence="1">Predicted protein</fullName>
    </submittedName>
</protein>
<keyword evidence="2" id="KW-1185">Reference proteome</keyword>
<dbReference type="GeneID" id="6083022"/>
<dbReference type="KEGG" id="lbc:LACBIDRAFT_332771"/>
<organism evidence="2">
    <name type="scientific">Laccaria bicolor (strain S238N-H82 / ATCC MYA-4686)</name>
    <name type="common">Bicoloured deceiver</name>
    <name type="synonym">Laccaria laccata var. bicolor</name>
    <dbReference type="NCBI Taxonomy" id="486041"/>
    <lineage>
        <taxon>Eukaryota</taxon>
        <taxon>Fungi</taxon>
        <taxon>Dikarya</taxon>
        <taxon>Basidiomycota</taxon>
        <taxon>Agaricomycotina</taxon>
        <taxon>Agaricomycetes</taxon>
        <taxon>Agaricomycetidae</taxon>
        <taxon>Agaricales</taxon>
        <taxon>Agaricineae</taxon>
        <taxon>Hydnangiaceae</taxon>
        <taxon>Laccaria</taxon>
    </lineage>
</organism>
<dbReference type="RefSeq" id="XP_001887395.1">
    <property type="nucleotide sequence ID" value="XM_001887360.1"/>
</dbReference>
<reference evidence="1 2" key="1">
    <citation type="journal article" date="2008" name="Nature">
        <title>The genome of Laccaria bicolor provides insights into mycorrhizal symbiosis.</title>
        <authorList>
            <person name="Martin F."/>
            <person name="Aerts A."/>
            <person name="Ahren D."/>
            <person name="Brun A."/>
            <person name="Danchin E.G.J."/>
            <person name="Duchaussoy F."/>
            <person name="Gibon J."/>
            <person name="Kohler A."/>
            <person name="Lindquist E."/>
            <person name="Pereda V."/>
            <person name="Salamov A."/>
            <person name="Shapiro H.J."/>
            <person name="Wuyts J."/>
            <person name="Blaudez D."/>
            <person name="Buee M."/>
            <person name="Brokstein P."/>
            <person name="Canbaeck B."/>
            <person name="Cohen D."/>
            <person name="Courty P.E."/>
            <person name="Coutinho P.M."/>
            <person name="Delaruelle C."/>
            <person name="Detter J.C."/>
            <person name="Deveau A."/>
            <person name="DiFazio S."/>
            <person name="Duplessis S."/>
            <person name="Fraissinet-Tachet L."/>
            <person name="Lucic E."/>
            <person name="Frey-Klett P."/>
            <person name="Fourrey C."/>
            <person name="Feussner I."/>
            <person name="Gay G."/>
            <person name="Grimwood J."/>
            <person name="Hoegger P.J."/>
            <person name="Jain P."/>
            <person name="Kilaru S."/>
            <person name="Labbe J."/>
            <person name="Lin Y.C."/>
            <person name="Legue V."/>
            <person name="Le Tacon F."/>
            <person name="Marmeisse R."/>
            <person name="Melayah D."/>
            <person name="Montanini B."/>
            <person name="Muratet M."/>
            <person name="Nehls U."/>
            <person name="Niculita-Hirzel H."/>
            <person name="Oudot-Le Secq M.P."/>
            <person name="Peter M."/>
            <person name="Quesneville H."/>
            <person name="Rajashekar B."/>
            <person name="Reich M."/>
            <person name="Rouhier N."/>
            <person name="Schmutz J."/>
            <person name="Yin T."/>
            <person name="Chalot M."/>
            <person name="Henrissat B."/>
            <person name="Kuees U."/>
            <person name="Lucas S."/>
            <person name="Van de Peer Y."/>
            <person name="Podila G.K."/>
            <person name="Polle A."/>
            <person name="Pukkila P.J."/>
            <person name="Richardson P.M."/>
            <person name="Rouze P."/>
            <person name="Sanders I.R."/>
            <person name="Stajich J.E."/>
            <person name="Tunlid A."/>
            <person name="Tuskan G."/>
            <person name="Grigoriev I.V."/>
        </authorList>
    </citation>
    <scope>NUCLEOTIDE SEQUENCE [LARGE SCALE GENOMIC DNA]</scope>
    <source>
        <strain evidence="2">S238N-H82 / ATCC MYA-4686</strain>
    </source>
</reference>
<dbReference type="AlphaFoldDB" id="B0DU10"/>
<dbReference type="EMBL" id="DS547134">
    <property type="protein sequence ID" value="EDR02004.1"/>
    <property type="molecule type" value="Genomic_DNA"/>
</dbReference>
<dbReference type="Proteomes" id="UP000001194">
    <property type="component" value="Unassembled WGS sequence"/>
</dbReference>
<evidence type="ECO:0000313" key="2">
    <source>
        <dbReference type="Proteomes" id="UP000001194"/>
    </source>
</evidence>